<keyword evidence="5" id="KW-1185">Reference proteome</keyword>
<dbReference type="AlphaFoldDB" id="A0A420YCG6"/>
<keyword evidence="2" id="KW-0143">Chaperone</keyword>
<feature type="coiled-coil region" evidence="3">
    <location>
        <begin position="79"/>
        <end position="106"/>
    </location>
</feature>
<dbReference type="SUPFAM" id="SSF46579">
    <property type="entry name" value="Prefoldin"/>
    <property type="match status" value="1"/>
</dbReference>
<evidence type="ECO:0008006" key="6">
    <source>
        <dbReference type="Google" id="ProtNLM"/>
    </source>
</evidence>
<evidence type="ECO:0000256" key="3">
    <source>
        <dbReference type="SAM" id="Coils"/>
    </source>
</evidence>
<dbReference type="EMBL" id="QVQW01000020">
    <property type="protein sequence ID" value="RKU45599.1"/>
    <property type="molecule type" value="Genomic_DNA"/>
</dbReference>
<dbReference type="GO" id="GO:0051087">
    <property type="term" value="F:protein-folding chaperone binding"/>
    <property type="evidence" value="ECO:0007669"/>
    <property type="project" value="TreeGrafter"/>
</dbReference>
<dbReference type="Pfam" id="PF01920">
    <property type="entry name" value="Prefoldin_2"/>
    <property type="match status" value="1"/>
</dbReference>
<gene>
    <name evidence="4" type="ORF">DL546_007913</name>
</gene>
<dbReference type="GO" id="GO:0016272">
    <property type="term" value="C:prefoldin complex"/>
    <property type="evidence" value="ECO:0007669"/>
    <property type="project" value="InterPro"/>
</dbReference>
<dbReference type="OrthoDB" id="248120at2759"/>
<evidence type="ECO:0000256" key="1">
    <source>
        <dbReference type="ARBA" id="ARBA00008045"/>
    </source>
</evidence>
<dbReference type="STRING" id="177199.A0A420YCG6"/>
<dbReference type="GO" id="GO:0051131">
    <property type="term" value="P:chaperone-mediated protein complex assembly"/>
    <property type="evidence" value="ECO:0007669"/>
    <property type="project" value="TreeGrafter"/>
</dbReference>
<dbReference type="GO" id="GO:0006457">
    <property type="term" value="P:protein folding"/>
    <property type="evidence" value="ECO:0007669"/>
    <property type="project" value="InterPro"/>
</dbReference>
<organism evidence="4 5">
    <name type="scientific">Coniochaeta pulveracea</name>
    <dbReference type="NCBI Taxonomy" id="177199"/>
    <lineage>
        <taxon>Eukaryota</taxon>
        <taxon>Fungi</taxon>
        <taxon>Dikarya</taxon>
        <taxon>Ascomycota</taxon>
        <taxon>Pezizomycotina</taxon>
        <taxon>Sordariomycetes</taxon>
        <taxon>Sordariomycetidae</taxon>
        <taxon>Coniochaetales</taxon>
        <taxon>Coniochaetaceae</taxon>
        <taxon>Coniochaeta</taxon>
    </lineage>
</organism>
<dbReference type="Gene3D" id="1.10.287.370">
    <property type="match status" value="1"/>
</dbReference>
<dbReference type="PANTHER" id="PTHR21431">
    <property type="entry name" value="PREFOLDIN SUBUNIT 6"/>
    <property type="match status" value="1"/>
</dbReference>
<name>A0A420YCG6_9PEZI</name>
<keyword evidence="3" id="KW-0175">Coiled coil</keyword>
<dbReference type="InterPro" id="IPR002777">
    <property type="entry name" value="PFD_beta-like"/>
</dbReference>
<reference evidence="4 5" key="1">
    <citation type="submission" date="2018-08" db="EMBL/GenBank/DDBJ databases">
        <title>Draft genome of the lignicolous fungus Coniochaeta pulveracea.</title>
        <authorList>
            <person name="Borstlap C.J."/>
            <person name="De Witt R.N."/>
            <person name="Botha A."/>
            <person name="Volschenk H."/>
        </authorList>
    </citation>
    <scope>NUCLEOTIDE SEQUENCE [LARGE SCALE GENOMIC DNA]</scope>
    <source>
        <strain evidence="4 5">CAB683</strain>
    </source>
</reference>
<protein>
    <recommendedName>
        <fullName evidence="6">Prefoldin subunit 6</fullName>
    </recommendedName>
</protein>
<dbReference type="GO" id="GO:0051082">
    <property type="term" value="F:unfolded protein binding"/>
    <property type="evidence" value="ECO:0007669"/>
    <property type="project" value="InterPro"/>
</dbReference>
<accession>A0A420YCG6</accession>
<sequence length="128" mass="14379">MADVQARLQQLSEDYQNLQKELQEAVDSRQKLEAQKTENIGVQKEFAKLKEDETIYKLIGPVLMKQDKVEADSTVNGRLEFIGKEIARLEQNIKDVQVKLEKKKGEIIQVQSAAQQAAAGAQQQAVKA</sequence>
<evidence type="ECO:0000313" key="4">
    <source>
        <dbReference type="EMBL" id="RKU45599.1"/>
    </source>
</evidence>
<proteinExistence type="inferred from homology"/>
<comment type="similarity">
    <text evidence="1">Belongs to the prefoldin subunit beta family.</text>
</comment>
<feature type="coiled-coil region" evidence="3">
    <location>
        <begin position="1"/>
        <end position="52"/>
    </location>
</feature>
<dbReference type="InterPro" id="IPR009053">
    <property type="entry name" value="Prefoldin"/>
</dbReference>
<dbReference type="CDD" id="cd23161">
    <property type="entry name" value="Prefoldin_6"/>
    <property type="match status" value="1"/>
</dbReference>
<evidence type="ECO:0000313" key="5">
    <source>
        <dbReference type="Proteomes" id="UP000275385"/>
    </source>
</evidence>
<dbReference type="Proteomes" id="UP000275385">
    <property type="component" value="Unassembled WGS sequence"/>
</dbReference>
<comment type="caution">
    <text evidence="4">The sequence shown here is derived from an EMBL/GenBank/DDBJ whole genome shotgun (WGS) entry which is preliminary data.</text>
</comment>
<evidence type="ECO:0000256" key="2">
    <source>
        <dbReference type="ARBA" id="ARBA00023186"/>
    </source>
</evidence>
<dbReference type="FunFam" id="1.10.287.370:FF:000003">
    <property type="entry name" value="Prefoldin subunit 6"/>
    <property type="match status" value="1"/>
</dbReference>
<dbReference type="PANTHER" id="PTHR21431:SF0">
    <property type="entry name" value="PREFOLDIN SUBUNIT 6"/>
    <property type="match status" value="1"/>
</dbReference>
<dbReference type="GO" id="GO:0005737">
    <property type="term" value="C:cytoplasm"/>
    <property type="evidence" value="ECO:0007669"/>
    <property type="project" value="TreeGrafter"/>
</dbReference>